<name>A0A0F3GWS8_9BACT</name>
<evidence type="ECO:0000313" key="2">
    <source>
        <dbReference type="Proteomes" id="UP000033423"/>
    </source>
</evidence>
<keyword evidence="2" id="KW-1185">Reference proteome</keyword>
<accession>A0A0F3GWS8</accession>
<organism evidence="1 2">
    <name type="scientific">Candidatus Magnetobacterium bavaricum</name>
    <dbReference type="NCBI Taxonomy" id="29290"/>
    <lineage>
        <taxon>Bacteria</taxon>
        <taxon>Pseudomonadati</taxon>
        <taxon>Nitrospirota</taxon>
        <taxon>Thermodesulfovibrionia</taxon>
        <taxon>Thermodesulfovibrionales</taxon>
        <taxon>Candidatus Magnetobacteriaceae</taxon>
        <taxon>Candidatus Magnetobacterium</taxon>
    </lineage>
</organism>
<dbReference type="Proteomes" id="UP000033423">
    <property type="component" value="Unassembled WGS sequence"/>
</dbReference>
<comment type="caution">
    <text evidence="1">The sequence shown here is derived from an EMBL/GenBank/DDBJ whole genome shotgun (WGS) entry which is preliminary data.</text>
</comment>
<dbReference type="EMBL" id="LACI01001145">
    <property type="protein sequence ID" value="KJU85143.1"/>
    <property type="molecule type" value="Genomic_DNA"/>
</dbReference>
<protein>
    <submittedName>
        <fullName evidence="1">Uncharacterized protein</fullName>
    </submittedName>
</protein>
<evidence type="ECO:0000313" key="1">
    <source>
        <dbReference type="EMBL" id="KJU85143.1"/>
    </source>
</evidence>
<dbReference type="AlphaFoldDB" id="A0A0F3GWS8"/>
<gene>
    <name evidence="1" type="ORF">MBAV_002663</name>
</gene>
<sequence length="50" mass="5392">MQRHVQPTRAFVVAKECVDDGHRPCGLEAVEVARSIAAVIPAVDHRLGSV</sequence>
<reference evidence="1 2" key="1">
    <citation type="submission" date="2015-02" db="EMBL/GenBank/DDBJ databases">
        <title>Single-cell genomics of uncultivated deep-branching MTB reveals a conserved set of magnetosome genes.</title>
        <authorList>
            <person name="Kolinko S."/>
            <person name="Richter M."/>
            <person name="Glockner F.O."/>
            <person name="Brachmann A."/>
            <person name="Schuler D."/>
        </authorList>
    </citation>
    <scope>NUCLEOTIDE SEQUENCE [LARGE SCALE GENOMIC DNA]</scope>
    <source>
        <strain evidence="1">TM-1</strain>
    </source>
</reference>
<proteinExistence type="predicted"/>